<organism evidence="4">
    <name type="scientific">Chlorella variabilis</name>
    <name type="common">Green alga</name>
    <dbReference type="NCBI Taxonomy" id="554065"/>
    <lineage>
        <taxon>Eukaryota</taxon>
        <taxon>Viridiplantae</taxon>
        <taxon>Chlorophyta</taxon>
        <taxon>core chlorophytes</taxon>
        <taxon>Trebouxiophyceae</taxon>
        <taxon>Chlorellales</taxon>
        <taxon>Chlorellaceae</taxon>
        <taxon>Chlorella clade</taxon>
        <taxon>Chlorella</taxon>
    </lineage>
</organism>
<name>E1ZTZ4_CHLVA</name>
<dbReference type="eggNOG" id="ENOG502QS54">
    <property type="taxonomic scope" value="Eukaryota"/>
</dbReference>
<dbReference type="PANTHER" id="PTHR31789">
    <property type="entry name" value="OS05G0482600 PROTEIN"/>
    <property type="match status" value="1"/>
</dbReference>
<dbReference type="InParanoid" id="E1ZTZ4"/>
<keyword evidence="1" id="KW-0853">WD repeat</keyword>
<dbReference type="Pfam" id="PF25463">
    <property type="entry name" value="DUF7899"/>
    <property type="match status" value="1"/>
</dbReference>
<keyword evidence="4" id="KW-1185">Reference proteome</keyword>
<dbReference type="PROSITE" id="PS50294">
    <property type="entry name" value="WD_REPEATS_REGION"/>
    <property type="match status" value="1"/>
</dbReference>
<dbReference type="OrthoDB" id="514105at2759"/>
<dbReference type="EMBL" id="GL433877">
    <property type="protein sequence ID" value="EFN50690.1"/>
    <property type="molecule type" value="Genomic_DNA"/>
</dbReference>
<dbReference type="InterPro" id="IPR001680">
    <property type="entry name" value="WD40_rpt"/>
</dbReference>
<dbReference type="AlphaFoldDB" id="E1ZTZ4"/>
<evidence type="ECO:0000256" key="1">
    <source>
        <dbReference type="PROSITE-ProRule" id="PRU00221"/>
    </source>
</evidence>
<dbReference type="FunCoup" id="E1ZTZ4">
    <property type="interactions" value="695"/>
</dbReference>
<proteinExistence type="predicted"/>
<accession>E1ZTZ4</accession>
<dbReference type="RefSeq" id="XP_005842802.1">
    <property type="nucleotide sequence ID" value="XM_005842740.1"/>
</dbReference>
<dbReference type="KEGG" id="cvr:CHLNCDRAFT_142605"/>
<feature type="region of interest" description="Disordered" evidence="2">
    <location>
        <begin position="281"/>
        <end position="303"/>
    </location>
</feature>
<dbReference type="STRING" id="554065.E1ZTZ4"/>
<evidence type="ECO:0000313" key="4">
    <source>
        <dbReference type="Proteomes" id="UP000008141"/>
    </source>
</evidence>
<reference evidence="3 4" key="1">
    <citation type="journal article" date="2010" name="Plant Cell">
        <title>The Chlorella variabilis NC64A genome reveals adaptation to photosymbiosis, coevolution with viruses, and cryptic sex.</title>
        <authorList>
            <person name="Blanc G."/>
            <person name="Duncan G."/>
            <person name="Agarkova I."/>
            <person name="Borodovsky M."/>
            <person name="Gurnon J."/>
            <person name="Kuo A."/>
            <person name="Lindquist E."/>
            <person name="Lucas S."/>
            <person name="Pangilinan J."/>
            <person name="Polle J."/>
            <person name="Salamov A."/>
            <person name="Terry A."/>
            <person name="Yamada T."/>
            <person name="Dunigan D.D."/>
            <person name="Grigoriev I.V."/>
            <person name="Claverie J.M."/>
            <person name="Van Etten J.L."/>
        </authorList>
    </citation>
    <scope>NUCLEOTIDE SEQUENCE [LARGE SCALE GENOMIC DNA]</scope>
    <source>
        <strain evidence="3 4">NC64A</strain>
    </source>
</reference>
<evidence type="ECO:0000313" key="3">
    <source>
        <dbReference type="EMBL" id="EFN50690.1"/>
    </source>
</evidence>
<dbReference type="PROSITE" id="PS50082">
    <property type="entry name" value="WD_REPEATS_2"/>
    <property type="match status" value="1"/>
</dbReference>
<dbReference type="InterPro" id="IPR011047">
    <property type="entry name" value="Quinoprotein_ADH-like_sf"/>
</dbReference>
<feature type="repeat" description="WD" evidence="1">
    <location>
        <begin position="313"/>
        <end position="339"/>
    </location>
</feature>
<gene>
    <name evidence="3" type="ORF">CHLNCDRAFT_142605</name>
</gene>
<evidence type="ECO:0000256" key="2">
    <source>
        <dbReference type="SAM" id="MobiDB-lite"/>
    </source>
</evidence>
<dbReference type="InterPro" id="IPR057221">
    <property type="entry name" value="DUF7899"/>
</dbReference>
<dbReference type="OMA" id="QQSACCK"/>
<dbReference type="SUPFAM" id="SSF50998">
    <property type="entry name" value="Quinoprotein alcohol dehydrogenase-like"/>
    <property type="match status" value="1"/>
</dbReference>
<sequence>MVFGQCDAYAQHGEAWPPFFLRRRSPVREVLAAQGLVLALCESGVCTAFDQGTGEPLCFLNAEADEVIRSLFLNQHTLITVSIFSGDALQGLKVRATPLTAIRAGRPHPAWRPLFTSEVLCWPGFVEFDDVNHVAITCCAETREVGAAQFPAPEAFIHLPFNRLFLAFWGAHGAQLWNFQGERLATLAGAALSTTANTVYVSNTQDLLFVYCPPASSTAPDSAPPGGLTAAGQQERGAADGRAGSAAQGSGGGRQDTTHLGCVRVFDLLTGCHVAAVQQPEQAGGAHPLGPAGSRRGGHPTASAVAAAALKHVTALLYDQASHRLYTGTADGKVQAWGL</sequence>
<dbReference type="Proteomes" id="UP000008141">
    <property type="component" value="Unassembled WGS sequence"/>
</dbReference>
<dbReference type="GeneID" id="17350125"/>
<protein>
    <submittedName>
        <fullName evidence="3">Uncharacterized protein</fullName>
    </submittedName>
</protein>
<feature type="region of interest" description="Disordered" evidence="2">
    <location>
        <begin position="217"/>
        <end position="255"/>
    </location>
</feature>
<dbReference type="PANTHER" id="PTHR31789:SF1">
    <property type="entry name" value="OS05G0482600 PROTEIN"/>
    <property type="match status" value="1"/>
</dbReference>